<dbReference type="RefSeq" id="WP_344672845.1">
    <property type="nucleotide sequence ID" value="NZ_BAAAZI010000004.1"/>
</dbReference>
<name>A0ABP7Y7S7_9SPHI</name>
<evidence type="ECO:0000313" key="1">
    <source>
        <dbReference type="EMBL" id="GAA4131886.1"/>
    </source>
</evidence>
<protein>
    <submittedName>
        <fullName evidence="1">Uncharacterized protein</fullName>
    </submittedName>
</protein>
<dbReference type="EMBL" id="BAAAZI010000004">
    <property type="protein sequence ID" value="GAA4131886.1"/>
    <property type="molecule type" value="Genomic_DNA"/>
</dbReference>
<accession>A0ABP7Y7S7</accession>
<dbReference type="Proteomes" id="UP001500101">
    <property type="component" value="Unassembled WGS sequence"/>
</dbReference>
<proteinExistence type="predicted"/>
<organism evidence="1 2">
    <name type="scientific">Sphingobacterium kyonggiense</name>
    <dbReference type="NCBI Taxonomy" id="714075"/>
    <lineage>
        <taxon>Bacteria</taxon>
        <taxon>Pseudomonadati</taxon>
        <taxon>Bacteroidota</taxon>
        <taxon>Sphingobacteriia</taxon>
        <taxon>Sphingobacteriales</taxon>
        <taxon>Sphingobacteriaceae</taxon>
        <taxon>Sphingobacterium</taxon>
    </lineage>
</organism>
<keyword evidence="2" id="KW-1185">Reference proteome</keyword>
<gene>
    <name evidence="1" type="ORF">GCM10022216_02350</name>
</gene>
<evidence type="ECO:0000313" key="2">
    <source>
        <dbReference type="Proteomes" id="UP001500101"/>
    </source>
</evidence>
<comment type="caution">
    <text evidence="1">The sequence shown here is derived from an EMBL/GenBank/DDBJ whole genome shotgun (WGS) entry which is preliminary data.</text>
</comment>
<sequence>MRQDVNRAEQLWKNWEEKQKRLESLAGLGSESNSMIGKLKYDFLRQGLYRLSVNPSEKEQLYLHVIRSVTARLEKQLYPNPVIRTLHRLKVLLHDRPAHLKMFERQKAENMEQLTTQLKTSGFASFTGKLDNYLDYERAQISIPMTTQLADKGTMDIILKLERDRTGHYRFTEYQAGLYRDGSMQCSYTFPAEGKVTAIEAANLLEGRPVSKSYRTANGSIAQKWVQLDFRENGSKLIEFHAGYGYDLKKEIMAVASGLGVDGLGRDKIIRDLEAGKLIAMEVPDKGRYYLHANPADRSVSVLDAGKRPVALSELLKEVKEGKAAAIRSEVKLHKVQENHRAQDQPLSVGI</sequence>
<reference evidence="2" key="1">
    <citation type="journal article" date="2019" name="Int. J. Syst. Evol. Microbiol.">
        <title>The Global Catalogue of Microorganisms (GCM) 10K type strain sequencing project: providing services to taxonomists for standard genome sequencing and annotation.</title>
        <authorList>
            <consortium name="The Broad Institute Genomics Platform"/>
            <consortium name="The Broad Institute Genome Sequencing Center for Infectious Disease"/>
            <person name="Wu L."/>
            <person name="Ma J."/>
        </authorList>
    </citation>
    <scope>NUCLEOTIDE SEQUENCE [LARGE SCALE GENOMIC DNA]</scope>
    <source>
        <strain evidence="2">JCM 16704</strain>
    </source>
</reference>